<keyword evidence="1" id="KW-0472">Membrane</keyword>
<evidence type="ECO:0000259" key="2">
    <source>
        <dbReference type="Pfam" id="PF05362"/>
    </source>
</evidence>
<dbReference type="GO" id="GO:0005524">
    <property type="term" value="F:ATP binding"/>
    <property type="evidence" value="ECO:0007669"/>
    <property type="project" value="InterPro"/>
</dbReference>
<feature type="transmembrane region" description="Helical" evidence="1">
    <location>
        <begin position="122"/>
        <end position="146"/>
    </location>
</feature>
<keyword evidence="1" id="KW-1133">Transmembrane helix</keyword>
<dbReference type="PRINTS" id="PR00830">
    <property type="entry name" value="ENDOLAPTASE"/>
</dbReference>
<dbReference type="GO" id="GO:0030163">
    <property type="term" value="P:protein catabolic process"/>
    <property type="evidence" value="ECO:0007669"/>
    <property type="project" value="InterPro"/>
</dbReference>
<reference evidence="3" key="1">
    <citation type="journal article" date="2014" name="Front. Microbiol.">
        <title>High frequency of phylogenetically diverse reductive dehalogenase-homologous genes in deep subseafloor sedimentary metagenomes.</title>
        <authorList>
            <person name="Kawai M."/>
            <person name="Futagami T."/>
            <person name="Toyoda A."/>
            <person name="Takaki Y."/>
            <person name="Nishi S."/>
            <person name="Hori S."/>
            <person name="Arai W."/>
            <person name="Tsubouchi T."/>
            <person name="Morono Y."/>
            <person name="Uchiyama I."/>
            <person name="Ito T."/>
            <person name="Fujiyama A."/>
            <person name="Inagaki F."/>
            <person name="Takami H."/>
        </authorList>
    </citation>
    <scope>NUCLEOTIDE SEQUENCE</scope>
    <source>
        <strain evidence="3">Expedition CK06-06</strain>
    </source>
</reference>
<sequence length="216" mass="23370">KPRSRHNIDKKTGQESFVTCKELGAIQIIPDTPLEPGDVFTVGYDDNEGRYSLFRIQIQTNLGGHRFNVIGTSGKGIKESARMSYDYLKGNASKMGIDRDISSYDTNIQVMSLMQAKDAKDLGVAFFVGLVSALMGRPLAGGLVVLGNMSLHGVLSAVEGLGDKLRIAMDSGARRVILPSENKRDFGDLPAELIEKLLIDFYGDPTKAAYKAIAAG</sequence>
<dbReference type="AlphaFoldDB" id="X0Z062"/>
<dbReference type="InterPro" id="IPR020568">
    <property type="entry name" value="Ribosomal_Su5_D2-typ_SF"/>
</dbReference>
<dbReference type="PANTHER" id="PTHR10046">
    <property type="entry name" value="ATP DEPENDENT LON PROTEASE FAMILY MEMBER"/>
    <property type="match status" value="1"/>
</dbReference>
<protein>
    <recommendedName>
        <fullName evidence="2">Lon proteolytic domain-containing protein</fullName>
    </recommendedName>
</protein>
<dbReference type="GO" id="GO:0004252">
    <property type="term" value="F:serine-type endopeptidase activity"/>
    <property type="evidence" value="ECO:0007669"/>
    <property type="project" value="InterPro"/>
</dbReference>
<feature type="non-terminal residue" evidence="3">
    <location>
        <position position="1"/>
    </location>
</feature>
<dbReference type="Gene3D" id="3.30.230.10">
    <property type="match status" value="1"/>
</dbReference>
<dbReference type="GO" id="GO:0006508">
    <property type="term" value="P:proteolysis"/>
    <property type="evidence" value="ECO:0007669"/>
    <property type="project" value="InterPro"/>
</dbReference>
<dbReference type="Pfam" id="PF05362">
    <property type="entry name" value="Lon_C"/>
    <property type="match status" value="1"/>
</dbReference>
<organism evidence="3">
    <name type="scientific">marine sediment metagenome</name>
    <dbReference type="NCBI Taxonomy" id="412755"/>
    <lineage>
        <taxon>unclassified sequences</taxon>
        <taxon>metagenomes</taxon>
        <taxon>ecological metagenomes</taxon>
    </lineage>
</organism>
<accession>X0Z062</accession>
<comment type="caution">
    <text evidence="3">The sequence shown here is derived from an EMBL/GenBank/DDBJ whole genome shotgun (WGS) entry which is preliminary data.</text>
</comment>
<dbReference type="InterPro" id="IPR014721">
    <property type="entry name" value="Ribsml_uS5_D2-typ_fold_subgr"/>
</dbReference>
<proteinExistence type="predicted"/>
<dbReference type="InterPro" id="IPR008269">
    <property type="entry name" value="Lon_proteolytic"/>
</dbReference>
<dbReference type="GO" id="GO:0004176">
    <property type="term" value="F:ATP-dependent peptidase activity"/>
    <property type="evidence" value="ECO:0007669"/>
    <property type="project" value="InterPro"/>
</dbReference>
<dbReference type="InterPro" id="IPR027065">
    <property type="entry name" value="Lon_Prtase"/>
</dbReference>
<dbReference type="SUPFAM" id="SSF54211">
    <property type="entry name" value="Ribosomal protein S5 domain 2-like"/>
    <property type="match status" value="1"/>
</dbReference>
<keyword evidence="1" id="KW-0812">Transmembrane</keyword>
<evidence type="ECO:0000313" key="3">
    <source>
        <dbReference type="EMBL" id="GAG53888.1"/>
    </source>
</evidence>
<gene>
    <name evidence="3" type="ORF">S01H4_18885</name>
</gene>
<name>X0Z062_9ZZZZ</name>
<evidence type="ECO:0000256" key="1">
    <source>
        <dbReference type="SAM" id="Phobius"/>
    </source>
</evidence>
<feature type="domain" description="Lon proteolytic" evidence="2">
    <location>
        <begin position="56"/>
        <end position="201"/>
    </location>
</feature>
<dbReference type="EMBL" id="BART01008391">
    <property type="protein sequence ID" value="GAG53888.1"/>
    <property type="molecule type" value="Genomic_DNA"/>
</dbReference>